<gene>
    <name evidence="1" type="ORF">GCHA_3524</name>
</gene>
<proteinExistence type="predicted"/>
<evidence type="ECO:0000313" key="1">
    <source>
        <dbReference type="EMBL" id="GAC11454.1"/>
    </source>
</evidence>
<dbReference type="AlphaFoldDB" id="A0AAV3UXS7"/>
<name>A0AAV3UXS7_9ALTE</name>
<comment type="caution">
    <text evidence="1">The sequence shown here is derived from an EMBL/GenBank/DDBJ whole genome shotgun (WGS) entry which is preliminary data.</text>
</comment>
<accession>A0AAV3UXS7</accession>
<organism evidence="1 2">
    <name type="scientific">Paraglaciecola chathamensis S18K6</name>
    <dbReference type="NCBI Taxonomy" id="1127672"/>
    <lineage>
        <taxon>Bacteria</taxon>
        <taxon>Pseudomonadati</taxon>
        <taxon>Pseudomonadota</taxon>
        <taxon>Gammaproteobacteria</taxon>
        <taxon>Alteromonadales</taxon>
        <taxon>Alteromonadaceae</taxon>
        <taxon>Paraglaciecola</taxon>
    </lineage>
</organism>
<dbReference type="Proteomes" id="UP000006320">
    <property type="component" value="Unassembled WGS sequence"/>
</dbReference>
<reference evidence="1 2" key="1">
    <citation type="journal article" date="2017" name="Antonie Van Leeuwenhoek">
        <title>Rhizobium rhizosphaerae sp. nov., a novel species isolated from rice rhizosphere.</title>
        <authorList>
            <person name="Zhao J.J."/>
            <person name="Zhang J."/>
            <person name="Zhang R.J."/>
            <person name="Zhang C.W."/>
            <person name="Yin H.Q."/>
            <person name="Zhang X.X."/>
        </authorList>
    </citation>
    <scope>NUCLEOTIDE SEQUENCE [LARGE SCALE GENOMIC DNA]</scope>
    <source>
        <strain evidence="1 2">S18K6</strain>
    </source>
</reference>
<sequence>MKLRVARSSTSLGCYKALLGARKRIKKAPSVDDGAKRDDALGVVARI</sequence>
<dbReference type="EMBL" id="BAEM01000043">
    <property type="protein sequence ID" value="GAC11454.1"/>
    <property type="molecule type" value="Genomic_DNA"/>
</dbReference>
<evidence type="ECO:0000313" key="2">
    <source>
        <dbReference type="Proteomes" id="UP000006320"/>
    </source>
</evidence>
<protein>
    <submittedName>
        <fullName evidence="1">Uncharacterized protein</fullName>
    </submittedName>
</protein>